<dbReference type="PaxDb" id="121845-A0A3Q0JDZ9"/>
<evidence type="ECO:0000313" key="4">
    <source>
        <dbReference type="Proteomes" id="UP000079169"/>
    </source>
</evidence>
<feature type="domain" description="DUF7045" evidence="3">
    <location>
        <begin position="56"/>
        <end position="105"/>
    </location>
</feature>
<evidence type="ECO:0000259" key="2">
    <source>
        <dbReference type="Pfam" id="PF23070"/>
    </source>
</evidence>
<gene>
    <name evidence="5" type="primary">LOC103519401</name>
</gene>
<dbReference type="InterPro" id="IPR055471">
    <property type="entry name" value="DUF7043"/>
</dbReference>
<dbReference type="Pfam" id="PF23070">
    <property type="entry name" value="DUF7043"/>
    <property type="match status" value="1"/>
</dbReference>
<dbReference type="AlphaFoldDB" id="A0A3Q0JDZ9"/>
<protein>
    <submittedName>
        <fullName evidence="5">Uncharacterized protein LOC103519401</fullName>
    </submittedName>
</protein>
<feature type="domain" description="DUF7043" evidence="2">
    <location>
        <begin position="2"/>
        <end position="44"/>
    </location>
</feature>
<dbReference type="Proteomes" id="UP000079169">
    <property type="component" value="Unplaced"/>
</dbReference>
<proteinExistence type="predicted"/>
<reference evidence="5" key="1">
    <citation type="submission" date="2025-08" db="UniProtKB">
        <authorList>
            <consortium name="RefSeq"/>
        </authorList>
    </citation>
    <scope>IDENTIFICATION</scope>
</reference>
<dbReference type="Pfam" id="PF23073">
    <property type="entry name" value="DUF7045"/>
    <property type="match status" value="1"/>
</dbReference>
<dbReference type="GeneID" id="103519401"/>
<organism evidence="4 5">
    <name type="scientific">Diaphorina citri</name>
    <name type="common">Asian citrus psyllid</name>
    <dbReference type="NCBI Taxonomy" id="121845"/>
    <lineage>
        <taxon>Eukaryota</taxon>
        <taxon>Metazoa</taxon>
        <taxon>Ecdysozoa</taxon>
        <taxon>Arthropoda</taxon>
        <taxon>Hexapoda</taxon>
        <taxon>Insecta</taxon>
        <taxon>Pterygota</taxon>
        <taxon>Neoptera</taxon>
        <taxon>Paraneoptera</taxon>
        <taxon>Hemiptera</taxon>
        <taxon>Sternorrhyncha</taxon>
        <taxon>Psylloidea</taxon>
        <taxon>Psyllidae</taxon>
        <taxon>Diaphorininae</taxon>
        <taxon>Diaphorina</taxon>
    </lineage>
</organism>
<sequence>MYSCIWMKKRGLNVLEFQLGLKSSNHLNTSLCSDFNFQSTKWITQGRLERYQEAPCPITGEYHGMIPDTDGLCAKLSSDCTSPETMYYTVVDCNAPEIYEGQVFSSSTTMPVTSSPSPNTYPSYIPSSPNTRPTYVPSRLPSITQSYSNDNIARNPAPYHATESSYFGGLSHFDFKNSHNPSPPDFRIPINYNVKILYRRYATPSSDHGEVHYNNYHIYYYHYNNHYQSPMDSSYQENHCSYQALETSDSSSPSSPRRQSGKLCIHPKSYLISVHSYPDSFSSKLLPSVEKSL</sequence>
<dbReference type="RefSeq" id="XP_026686722.1">
    <property type="nucleotide sequence ID" value="XM_026830921.1"/>
</dbReference>
<dbReference type="STRING" id="121845.A0A3Q0JDZ9"/>
<keyword evidence="4" id="KW-1185">Reference proteome</keyword>
<feature type="compositionally biased region" description="Low complexity" evidence="1">
    <location>
        <begin position="109"/>
        <end position="130"/>
    </location>
</feature>
<feature type="region of interest" description="Disordered" evidence="1">
    <location>
        <begin position="109"/>
        <end position="132"/>
    </location>
</feature>
<evidence type="ECO:0000259" key="3">
    <source>
        <dbReference type="Pfam" id="PF23073"/>
    </source>
</evidence>
<dbReference type="InterPro" id="IPR055473">
    <property type="entry name" value="DUF7045"/>
</dbReference>
<dbReference type="PANTHER" id="PTHR22255">
    <property type="entry name" value="LP06548P"/>
    <property type="match status" value="1"/>
</dbReference>
<accession>A0A3Q0JDZ9</accession>
<dbReference type="KEGG" id="dci:103519401"/>
<evidence type="ECO:0000313" key="5">
    <source>
        <dbReference type="RefSeq" id="XP_026686722.1"/>
    </source>
</evidence>
<dbReference type="PANTHER" id="PTHR22255:SF4">
    <property type="entry name" value="CATION-INDEPENDENT MANNOSE-6-PHOSPHATE RECEPTOR"/>
    <property type="match status" value="1"/>
</dbReference>
<name>A0A3Q0JDZ9_DIACI</name>
<evidence type="ECO:0000256" key="1">
    <source>
        <dbReference type="SAM" id="MobiDB-lite"/>
    </source>
</evidence>